<sequence>MITYVFPSDMNSLENMIGFFATSDAYEDAKPGETVEITGKGRIDYFDARQVLGSSWGIRRRPVPGS</sequence>
<name>A0A0X3TS03_9RHOB</name>
<organism evidence="1 2">
    <name type="scientific">Ruegeria profundi</name>
    <dbReference type="NCBI Taxonomy" id="1685378"/>
    <lineage>
        <taxon>Bacteria</taxon>
        <taxon>Pseudomonadati</taxon>
        <taxon>Pseudomonadota</taxon>
        <taxon>Alphaproteobacteria</taxon>
        <taxon>Rhodobacterales</taxon>
        <taxon>Roseobacteraceae</taxon>
        <taxon>Ruegeria</taxon>
    </lineage>
</organism>
<evidence type="ECO:0000313" key="1">
    <source>
        <dbReference type="EMBL" id="KUJ78513.1"/>
    </source>
</evidence>
<dbReference type="Proteomes" id="UP000053690">
    <property type="component" value="Unassembled WGS sequence"/>
</dbReference>
<comment type="caution">
    <text evidence="1">The sequence shown here is derived from an EMBL/GenBank/DDBJ whole genome shotgun (WGS) entry which is preliminary data.</text>
</comment>
<accession>A0A0X3TS03</accession>
<gene>
    <name evidence="1" type="ORF">AVO44_12415</name>
</gene>
<dbReference type="OrthoDB" id="9950628at2"/>
<proteinExistence type="predicted"/>
<evidence type="ECO:0000313" key="2">
    <source>
        <dbReference type="Proteomes" id="UP000053690"/>
    </source>
</evidence>
<protein>
    <submittedName>
        <fullName evidence="1">Uncharacterized protein</fullName>
    </submittedName>
</protein>
<dbReference type="EMBL" id="LQBP01000006">
    <property type="protein sequence ID" value="KUJ78513.1"/>
    <property type="molecule type" value="Genomic_DNA"/>
</dbReference>
<dbReference type="RefSeq" id="WP_068337446.1">
    <property type="nucleotide sequence ID" value="NZ_LQBP01000006.1"/>
</dbReference>
<reference evidence="2" key="1">
    <citation type="submission" date="2015-12" db="EMBL/GenBank/DDBJ databases">
        <authorList>
            <person name="Zhang G."/>
            <person name="Stingl U."/>
        </authorList>
    </citation>
    <scope>NUCLEOTIDE SEQUENCE [LARGE SCALE GENOMIC DNA]</scope>
    <source>
        <strain evidence="2">ZGT108</strain>
    </source>
</reference>
<dbReference type="AlphaFoldDB" id="A0A0X3TS03"/>
<keyword evidence="2" id="KW-1185">Reference proteome</keyword>